<evidence type="ECO:0000313" key="2">
    <source>
        <dbReference type="EMBL" id="KAA8995084.1"/>
    </source>
</evidence>
<dbReference type="PROSITE" id="PS51257">
    <property type="entry name" value="PROKAR_LIPOPROTEIN"/>
    <property type="match status" value="1"/>
</dbReference>
<dbReference type="AlphaFoldDB" id="A0A5J5FQC0"/>
<evidence type="ECO:0000313" key="3">
    <source>
        <dbReference type="Proteomes" id="UP000335415"/>
    </source>
</evidence>
<reference evidence="2 3" key="1">
    <citation type="submission" date="2019-09" db="EMBL/GenBank/DDBJ databases">
        <authorList>
            <person name="Li Y."/>
        </authorList>
    </citation>
    <scope>NUCLEOTIDE SEQUENCE [LARGE SCALE GENOMIC DNA]</scope>
    <source>
        <strain evidence="2 3">L3-3HA</strain>
    </source>
</reference>
<dbReference type="Pfam" id="PF07356">
    <property type="entry name" value="DUF1481"/>
    <property type="match status" value="1"/>
</dbReference>
<keyword evidence="3" id="KW-1185">Reference proteome</keyword>
<dbReference type="Proteomes" id="UP000335415">
    <property type="component" value="Unassembled WGS sequence"/>
</dbReference>
<name>A0A5J5FQC0_9GAMM</name>
<organism evidence="2 3">
    <name type="scientific">Affinibrenneria salicis</name>
    <dbReference type="NCBI Taxonomy" id="2590031"/>
    <lineage>
        <taxon>Bacteria</taxon>
        <taxon>Pseudomonadati</taxon>
        <taxon>Pseudomonadota</taxon>
        <taxon>Gammaproteobacteria</taxon>
        <taxon>Enterobacterales</taxon>
        <taxon>Pectobacteriaceae</taxon>
        <taxon>Affinibrenneria</taxon>
    </lineage>
</organism>
<protein>
    <submittedName>
        <fullName evidence="2">DUF1481 domain-containing protein</fullName>
    </submittedName>
</protein>
<evidence type="ECO:0000256" key="1">
    <source>
        <dbReference type="SAM" id="SignalP"/>
    </source>
</evidence>
<dbReference type="EMBL" id="VYKJ01000023">
    <property type="protein sequence ID" value="KAA8995084.1"/>
    <property type="molecule type" value="Genomic_DNA"/>
</dbReference>
<accession>A0A5J5FQC0</accession>
<comment type="caution">
    <text evidence="2">The sequence shown here is derived from an EMBL/GenBank/DDBJ whole genome shotgun (WGS) entry which is preliminary data.</text>
</comment>
<feature type="chain" id="PRO_5023857099" evidence="1">
    <location>
        <begin position="21"/>
        <end position="216"/>
    </location>
</feature>
<feature type="signal peptide" evidence="1">
    <location>
        <begin position="1"/>
        <end position="20"/>
    </location>
</feature>
<dbReference type="RefSeq" id="WP_150437759.1">
    <property type="nucleotide sequence ID" value="NZ_VYKJ01000023.1"/>
</dbReference>
<gene>
    <name evidence="2" type="ORF">FJU30_25425</name>
</gene>
<keyword evidence="1" id="KW-0732">Signal</keyword>
<sequence>MRRVGMLLAVGLLAACSNRAAPPAVSASGYIADNGVVRLWRKDDARQGIITLISVFSPFHGDHTQITHYQYRAAAIRDIQREQLGASAQEVQLRFDANGAVSFMQRQLAQRRESLSADEIARYQFDARRMLELSDSLRAGNVRLRQGIWREGVVTTCDGQSLRPALDRESRLWIVRRTGNARGLLSVAWLEAPEGTQLLLAAHANFCLWEPKLDAL</sequence>
<dbReference type="InterPro" id="IPR010858">
    <property type="entry name" value="DUF1481"/>
</dbReference>
<dbReference type="OrthoDB" id="6457475at2"/>
<proteinExistence type="predicted"/>